<dbReference type="RefSeq" id="WP_345343355.1">
    <property type="nucleotide sequence ID" value="NZ_BAABFB010000029.1"/>
</dbReference>
<comment type="caution">
    <text evidence="2">The sequence shown here is derived from an EMBL/GenBank/DDBJ whole genome shotgun (WGS) entry which is preliminary data.</text>
</comment>
<dbReference type="InterPro" id="IPR036291">
    <property type="entry name" value="NAD(P)-bd_dom_sf"/>
</dbReference>
<dbReference type="Gene3D" id="3.40.50.720">
    <property type="entry name" value="NAD(P)-binding Rossmann-like Domain"/>
    <property type="match status" value="1"/>
</dbReference>
<accession>A0ABP8NZR9</accession>
<evidence type="ECO:0000313" key="3">
    <source>
        <dbReference type="Proteomes" id="UP001501183"/>
    </source>
</evidence>
<keyword evidence="3" id="KW-1185">Reference proteome</keyword>
<gene>
    <name evidence="2" type="ORF">GCM10023094_15710</name>
</gene>
<feature type="domain" description="NAD(P)-binding" evidence="1">
    <location>
        <begin position="7"/>
        <end position="95"/>
    </location>
</feature>
<dbReference type="Proteomes" id="UP001501183">
    <property type="component" value="Unassembled WGS sequence"/>
</dbReference>
<evidence type="ECO:0000259" key="1">
    <source>
        <dbReference type="Pfam" id="PF13460"/>
    </source>
</evidence>
<dbReference type="PANTHER" id="PTHR43162">
    <property type="match status" value="1"/>
</dbReference>
<dbReference type="InterPro" id="IPR016040">
    <property type="entry name" value="NAD(P)-bd_dom"/>
</dbReference>
<evidence type="ECO:0000313" key="2">
    <source>
        <dbReference type="EMBL" id="GAA4476264.1"/>
    </source>
</evidence>
<dbReference type="SUPFAM" id="SSF51735">
    <property type="entry name" value="NAD(P)-binding Rossmann-fold domains"/>
    <property type="match status" value="1"/>
</dbReference>
<dbReference type="Pfam" id="PF13460">
    <property type="entry name" value="NAD_binding_10"/>
    <property type="match status" value="1"/>
</dbReference>
<protein>
    <submittedName>
        <fullName evidence="2">NmrA family NAD(P)-binding protein</fullName>
    </submittedName>
</protein>
<organism evidence="2 3">
    <name type="scientific">Rhodococcus olei</name>
    <dbReference type="NCBI Taxonomy" id="2161675"/>
    <lineage>
        <taxon>Bacteria</taxon>
        <taxon>Bacillati</taxon>
        <taxon>Actinomycetota</taxon>
        <taxon>Actinomycetes</taxon>
        <taxon>Mycobacteriales</taxon>
        <taxon>Nocardiaceae</taxon>
        <taxon>Rhodococcus</taxon>
    </lineage>
</organism>
<name>A0ABP8NZR9_9NOCA</name>
<sequence>MTVLVTGATGGVGRLVVDRLLDLGATDVRALTNHPDRAALPDGVEVVEGYLRRIESLPRAFAGVRRMYLAPTPDTAAAVVALAREAGVEHIVDLSGEPESWWGSVTLAVEGSGVPWTHLWAGEFLENYAVWADQVRRTGQVRDPFPDVVSAPVAMDDIARVAATVLLEDGHAGRTYQLTGPDAASRADRVHQLGAAVGRRVEFVRVDRAEAVEILRPVMGDSAEFYIDDAVASLVGAPQAATSTVADVTGCPGTTFAQWARANADAFR</sequence>
<dbReference type="PANTHER" id="PTHR43162:SF1">
    <property type="entry name" value="PRESTALK A DIFFERENTIATION PROTEIN A"/>
    <property type="match status" value="1"/>
</dbReference>
<proteinExistence type="predicted"/>
<dbReference type="Gene3D" id="3.90.25.10">
    <property type="entry name" value="UDP-galactose 4-epimerase, domain 1"/>
    <property type="match status" value="1"/>
</dbReference>
<reference evidence="3" key="1">
    <citation type="journal article" date="2019" name="Int. J. Syst. Evol. Microbiol.">
        <title>The Global Catalogue of Microorganisms (GCM) 10K type strain sequencing project: providing services to taxonomists for standard genome sequencing and annotation.</title>
        <authorList>
            <consortium name="The Broad Institute Genomics Platform"/>
            <consortium name="The Broad Institute Genome Sequencing Center for Infectious Disease"/>
            <person name="Wu L."/>
            <person name="Ma J."/>
        </authorList>
    </citation>
    <scope>NUCLEOTIDE SEQUENCE [LARGE SCALE GENOMIC DNA]</scope>
    <source>
        <strain evidence="3">JCM 32206</strain>
    </source>
</reference>
<dbReference type="InterPro" id="IPR051604">
    <property type="entry name" value="Ergot_Alk_Oxidoreductase"/>
</dbReference>
<dbReference type="EMBL" id="BAABFB010000029">
    <property type="protein sequence ID" value="GAA4476264.1"/>
    <property type="molecule type" value="Genomic_DNA"/>
</dbReference>